<gene>
    <name evidence="2" type="ORF">BVRB_021810</name>
</gene>
<sequence length="131" mass="15012">ESHAIEDSISKRLTNLQKILKNNQSLTPDNIGDLIVDNTESYRRQLETEDERAARNLEEERHRIDAMLNNDVQEDNSVMDVDNHSDDDVVEIIPPPSRRTAPAKRKASDVLNSQVQRPRTTANRSRARSRV</sequence>
<name>A0A0J8B3F8_BETVV</name>
<evidence type="ECO:0000256" key="1">
    <source>
        <dbReference type="SAM" id="MobiDB-lite"/>
    </source>
</evidence>
<keyword evidence="3" id="KW-1185">Reference proteome</keyword>
<accession>A0A0J8B3F8</accession>
<dbReference type="AlphaFoldDB" id="A0A0J8B3F8"/>
<feature type="non-terminal residue" evidence="2">
    <location>
        <position position="1"/>
    </location>
</feature>
<reference evidence="2 3" key="1">
    <citation type="journal article" date="2014" name="Nature">
        <title>The genome of the recently domesticated crop plant sugar beet (Beta vulgaris).</title>
        <authorList>
            <person name="Dohm J.C."/>
            <person name="Minoche A.E."/>
            <person name="Holtgrawe D."/>
            <person name="Capella-Gutierrez S."/>
            <person name="Zakrzewski F."/>
            <person name="Tafer H."/>
            <person name="Rupp O."/>
            <person name="Sorensen T.R."/>
            <person name="Stracke R."/>
            <person name="Reinhardt R."/>
            <person name="Goesmann A."/>
            <person name="Kraft T."/>
            <person name="Schulz B."/>
            <person name="Stadler P.F."/>
            <person name="Schmidt T."/>
            <person name="Gabaldon T."/>
            <person name="Lehrach H."/>
            <person name="Weisshaar B."/>
            <person name="Himmelbauer H."/>
        </authorList>
    </citation>
    <scope>NUCLEOTIDE SEQUENCE [LARGE SCALE GENOMIC DNA]</scope>
    <source>
        <tissue evidence="2">Taproot</tissue>
    </source>
</reference>
<protein>
    <submittedName>
        <fullName evidence="2">Uncharacterized protein</fullName>
    </submittedName>
</protein>
<organism evidence="2 3">
    <name type="scientific">Beta vulgaris subsp. vulgaris</name>
    <name type="common">Beet</name>
    <dbReference type="NCBI Taxonomy" id="3555"/>
    <lineage>
        <taxon>Eukaryota</taxon>
        <taxon>Viridiplantae</taxon>
        <taxon>Streptophyta</taxon>
        <taxon>Embryophyta</taxon>
        <taxon>Tracheophyta</taxon>
        <taxon>Spermatophyta</taxon>
        <taxon>Magnoliopsida</taxon>
        <taxon>eudicotyledons</taxon>
        <taxon>Gunneridae</taxon>
        <taxon>Pentapetalae</taxon>
        <taxon>Caryophyllales</taxon>
        <taxon>Chenopodiaceae</taxon>
        <taxon>Betoideae</taxon>
        <taxon>Beta</taxon>
    </lineage>
</organism>
<dbReference type="Gramene" id="KMS94398">
    <property type="protein sequence ID" value="KMS94398"/>
    <property type="gene ID" value="BVRB_021810"/>
</dbReference>
<dbReference type="EMBL" id="KQ093690">
    <property type="protein sequence ID" value="KMS94398.1"/>
    <property type="molecule type" value="Genomic_DNA"/>
</dbReference>
<evidence type="ECO:0000313" key="3">
    <source>
        <dbReference type="Proteomes" id="UP000035740"/>
    </source>
</evidence>
<proteinExistence type="predicted"/>
<dbReference type="Proteomes" id="UP000035740">
    <property type="component" value="Unassembled WGS sequence"/>
</dbReference>
<evidence type="ECO:0000313" key="2">
    <source>
        <dbReference type="EMBL" id="KMS94398.1"/>
    </source>
</evidence>
<feature type="region of interest" description="Disordered" evidence="1">
    <location>
        <begin position="68"/>
        <end position="131"/>
    </location>
</feature>